<comment type="catalytic activity">
    <reaction evidence="9">
        <text>O-phospho-L-threonyl-[protein] + H2O = L-threonyl-[protein] + phosphate</text>
        <dbReference type="Rhea" id="RHEA:47004"/>
        <dbReference type="Rhea" id="RHEA-COMP:11060"/>
        <dbReference type="Rhea" id="RHEA-COMP:11605"/>
        <dbReference type="ChEBI" id="CHEBI:15377"/>
        <dbReference type="ChEBI" id="CHEBI:30013"/>
        <dbReference type="ChEBI" id="CHEBI:43474"/>
        <dbReference type="ChEBI" id="CHEBI:61977"/>
        <dbReference type="EC" id="3.1.3.16"/>
    </reaction>
    <physiologicalReaction direction="left-to-right" evidence="9">
        <dbReference type="Rhea" id="RHEA:47005"/>
    </physiologicalReaction>
</comment>
<name>A0A397HVZ9_9EURO</name>
<evidence type="ECO:0000256" key="5">
    <source>
        <dbReference type="ARBA" id="ARBA00022723"/>
    </source>
</evidence>
<dbReference type="GO" id="GO:0004722">
    <property type="term" value="F:protein serine/threonine phosphatase activity"/>
    <property type="evidence" value="ECO:0007669"/>
    <property type="project" value="UniProtKB-EC"/>
</dbReference>
<dbReference type="GO" id="GO:0046872">
    <property type="term" value="F:metal ion binding"/>
    <property type="evidence" value="ECO:0007669"/>
    <property type="project" value="UniProtKB-KW"/>
</dbReference>
<accession>A0A397HVZ9</accession>
<dbReference type="FunFam" id="3.60.40.10:FF:000016">
    <property type="entry name" value="Protein phosphatase 2C"/>
    <property type="match status" value="1"/>
</dbReference>
<comment type="cofactor">
    <cofactor evidence="1">
        <name>Mn(2+)</name>
        <dbReference type="ChEBI" id="CHEBI:29035"/>
    </cofactor>
</comment>
<protein>
    <recommendedName>
        <fullName evidence="10">Protein phosphatase 2C homolog 2</fullName>
        <ecNumber evidence="4">3.1.3.16</ecNumber>
    </recommendedName>
</protein>
<dbReference type="InterPro" id="IPR015655">
    <property type="entry name" value="PP2C"/>
</dbReference>
<dbReference type="InterPro" id="IPR000222">
    <property type="entry name" value="PP2C_BS"/>
</dbReference>
<comment type="caution">
    <text evidence="14">The sequence shown here is derived from an EMBL/GenBank/DDBJ whole genome shotgun (WGS) entry which is preliminary data.</text>
</comment>
<evidence type="ECO:0000313" key="14">
    <source>
        <dbReference type="EMBL" id="RLM01062.1"/>
    </source>
</evidence>
<evidence type="ECO:0000256" key="12">
    <source>
        <dbReference type="SAM" id="MobiDB-lite"/>
    </source>
</evidence>
<dbReference type="PROSITE" id="PS51746">
    <property type="entry name" value="PPM_2"/>
    <property type="match status" value="1"/>
</dbReference>
<evidence type="ECO:0000256" key="6">
    <source>
        <dbReference type="ARBA" id="ARBA00022801"/>
    </source>
</evidence>
<evidence type="ECO:0000256" key="8">
    <source>
        <dbReference type="ARBA" id="ARBA00023211"/>
    </source>
</evidence>
<keyword evidence="5" id="KW-0479">Metal-binding</keyword>
<dbReference type="OrthoDB" id="10264738at2759"/>
<reference evidence="14 15" key="1">
    <citation type="submission" date="2018-08" db="EMBL/GenBank/DDBJ databases">
        <title>Draft genome sequences of two Aspergillus turcosus clinical strains isolated from bronchoalveolar lavage fluid: one azole-susceptible and the other azole-resistant.</title>
        <authorList>
            <person name="Parent-Michaud M."/>
            <person name="Dufresne P.J."/>
            <person name="Fournier E."/>
            <person name="Martineau C."/>
            <person name="Moreira S."/>
            <person name="Perkins V."/>
            <person name="De Repentigny L."/>
            <person name="Dufresne S.F."/>
        </authorList>
    </citation>
    <scope>NUCLEOTIDE SEQUENCE [LARGE SCALE GENOMIC DNA]</scope>
    <source>
        <strain evidence="14">HMR AF 1038</strain>
    </source>
</reference>
<feature type="compositionally biased region" description="Basic and acidic residues" evidence="12">
    <location>
        <begin position="412"/>
        <end position="439"/>
    </location>
</feature>
<dbReference type="Proteomes" id="UP000215289">
    <property type="component" value="Unassembled WGS sequence"/>
</dbReference>
<dbReference type="SUPFAM" id="SSF81606">
    <property type="entry name" value="PP2C-like"/>
    <property type="match status" value="2"/>
</dbReference>
<dbReference type="InterPro" id="IPR036457">
    <property type="entry name" value="PPM-type-like_dom_sf"/>
</dbReference>
<dbReference type="PROSITE" id="PS01032">
    <property type="entry name" value="PPM_1"/>
    <property type="match status" value="1"/>
</dbReference>
<keyword evidence="6 11" id="KW-0378">Hydrolase</keyword>
<evidence type="ECO:0000313" key="15">
    <source>
        <dbReference type="Proteomes" id="UP000215289"/>
    </source>
</evidence>
<feature type="compositionally biased region" description="Polar residues" evidence="12">
    <location>
        <begin position="462"/>
        <end position="488"/>
    </location>
</feature>
<gene>
    <name evidence="14" type="ORF">CFD26_103930</name>
</gene>
<keyword evidence="15" id="KW-1185">Reference proteome</keyword>
<dbReference type="STRING" id="1245748.A0A397HVZ9"/>
<dbReference type="CDD" id="cd00143">
    <property type="entry name" value="PP2Cc"/>
    <property type="match status" value="1"/>
</dbReference>
<evidence type="ECO:0000259" key="13">
    <source>
        <dbReference type="PROSITE" id="PS51746"/>
    </source>
</evidence>
<dbReference type="EMBL" id="NIDN02000008">
    <property type="protein sequence ID" value="RLM01062.1"/>
    <property type="molecule type" value="Genomic_DNA"/>
</dbReference>
<evidence type="ECO:0000256" key="1">
    <source>
        <dbReference type="ARBA" id="ARBA00001936"/>
    </source>
</evidence>
<comment type="cofactor">
    <cofactor evidence="2">
        <name>Mg(2+)</name>
        <dbReference type="ChEBI" id="CHEBI:18420"/>
    </cofactor>
</comment>
<evidence type="ECO:0000256" key="9">
    <source>
        <dbReference type="ARBA" id="ARBA00048832"/>
    </source>
</evidence>
<evidence type="ECO:0000256" key="3">
    <source>
        <dbReference type="ARBA" id="ARBA00006702"/>
    </source>
</evidence>
<dbReference type="Gene3D" id="3.60.40.10">
    <property type="entry name" value="PPM-type phosphatase domain"/>
    <property type="match status" value="1"/>
</dbReference>
<evidence type="ECO:0000256" key="10">
    <source>
        <dbReference type="ARBA" id="ARBA00074087"/>
    </source>
</evidence>
<feature type="domain" description="PPM-type phosphatase" evidence="13">
    <location>
        <begin position="23"/>
        <end position="324"/>
    </location>
</feature>
<proteinExistence type="inferred from homology"/>
<evidence type="ECO:0000256" key="4">
    <source>
        <dbReference type="ARBA" id="ARBA00013081"/>
    </source>
</evidence>
<comment type="similarity">
    <text evidence="3 11">Belongs to the PP2C family.</text>
</comment>
<keyword evidence="7 11" id="KW-0904">Protein phosphatase</keyword>
<evidence type="ECO:0000256" key="2">
    <source>
        <dbReference type="ARBA" id="ARBA00001946"/>
    </source>
</evidence>
<keyword evidence="8" id="KW-0464">Manganese</keyword>
<dbReference type="EC" id="3.1.3.16" evidence="4"/>
<organism evidence="14 15">
    <name type="scientific">Aspergillus turcosus</name>
    <dbReference type="NCBI Taxonomy" id="1245748"/>
    <lineage>
        <taxon>Eukaryota</taxon>
        <taxon>Fungi</taxon>
        <taxon>Dikarya</taxon>
        <taxon>Ascomycota</taxon>
        <taxon>Pezizomycotina</taxon>
        <taxon>Eurotiomycetes</taxon>
        <taxon>Eurotiomycetidae</taxon>
        <taxon>Eurotiales</taxon>
        <taxon>Aspergillaceae</taxon>
        <taxon>Aspergillus</taxon>
        <taxon>Aspergillus subgen. Fumigati</taxon>
    </lineage>
</organism>
<feature type="region of interest" description="Disordered" evidence="12">
    <location>
        <begin position="412"/>
        <end position="488"/>
    </location>
</feature>
<dbReference type="PANTHER" id="PTHR13832">
    <property type="entry name" value="PROTEIN PHOSPHATASE 2C"/>
    <property type="match status" value="1"/>
</dbReference>
<feature type="region of interest" description="Disordered" evidence="12">
    <location>
        <begin position="345"/>
        <end position="381"/>
    </location>
</feature>
<dbReference type="InterPro" id="IPR001932">
    <property type="entry name" value="PPM-type_phosphatase-like_dom"/>
</dbReference>
<dbReference type="AlphaFoldDB" id="A0A397HVZ9"/>
<evidence type="ECO:0000256" key="11">
    <source>
        <dbReference type="RuleBase" id="RU003465"/>
    </source>
</evidence>
<dbReference type="Pfam" id="PF00481">
    <property type="entry name" value="PP2C"/>
    <property type="match status" value="2"/>
</dbReference>
<sequence>MGQTLSEPVVEKTSSEGQDECCVYGLSAMQGWRISMEDAHAAVLDLQAKSTGGSEKPTDPDKRLAFFGVYDGHGGDKVALFAGENVHKIVAKQEAFAKGDIEQALKDGFLATDRAILEDPKYEEEVSGCTASVSIISKNKIWVANAGDSRSVLGVKGRAKPLSFDHKPQNEGEKARISAAGGFVDFGRVNGNLALSRAIGDFEFKKSPELSPEQQIVTAYPDVTVHEVTDDDEFLVIACDGASSYSADLSANPNVFFPALLIDLVVGIWDCQSSQSVVEFVRRGIAAKQDLYRICENMMDNCLASNSETGGVGCDNMTMIIIGLLNGKTKEEWYNQISERVANGDGPCAPPEYGKSEFRGPGIRNQFEETPDNYDLENDRSRGFSVRSGRIILLGDGTELIPEQNDEELFDQKEESRDVTNHLQHHESPDSSARGDREGTPGPQSKNETASKAEESSTAANLSESPSSTHKNSSGSRTEATEKPASSQ</sequence>
<dbReference type="PANTHER" id="PTHR13832:SF565">
    <property type="entry name" value="AT28366P-RELATED"/>
    <property type="match status" value="1"/>
</dbReference>
<evidence type="ECO:0000256" key="7">
    <source>
        <dbReference type="ARBA" id="ARBA00022912"/>
    </source>
</evidence>
<dbReference type="SMART" id="SM00332">
    <property type="entry name" value="PP2Cc"/>
    <property type="match status" value="1"/>
</dbReference>